<reference evidence="1 2" key="1">
    <citation type="journal article" date="2018" name="Sci. Data">
        <title>The draft genome sequence of cork oak.</title>
        <authorList>
            <person name="Ramos A.M."/>
            <person name="Usie A."/>
            <person name="Barbosa P."/>
            <person name="Barros P.M."/>
            <person name="Capote T."/>
            <person name="Chaves I."/>
            <person name="Simoes F."/>
            <person name="Abreu I."/>
            <person name="Carrasquinho I."/>
            <person name="Faro C."/>
            <person name="Guimaraes J.B."/>
            <person name="Mendonca D."/>
            <person name="Nobrega F."/>
            <person name="Rodrigues L."/>
            <person name="Saibo N.J.M."/>
            <person name="Varela M.C."/>
            <person name="Egas C."/>
            <person name="Matos J."/>
            <person name="Miguel C.M."/>
            <person name="Oliveira M.M."/>
            <person name="Ricardo C.P."/>
            <person name="Goncalves S."/>
        </authorList>
    </citation>
    <scope>NUCLEOTIDE SEQUENCE [LARGE SCALE GENOMIC DNA]</scope>
    <source>
        <strain evidence="2">cv. HL8</strain>
    </source>
</reference>
<evidence type="ECO:0000313" key="2">
    <source>
        <dbReference type="Proteomes" id="UP000237347"/>
    </source>
</evidence>
<dbReference type="EMBL" id="PKMF04000526">
    <property type="protein sequence ID" value="KAK7827238.1"/>
    <property type="molecule type" value="Genomic_DNA"/>
</dbReference>
<protein>
    <submittedName>
        <fullName evidence="1">Uncharacterized protein</fullName>
    </submittedName>
</protein>
<proteinExistence type="predicted"/>
<dbReference type="AlphaFoldDB" id="A0AAW0JJR1"/>
<accession>A0AAW0JJR1</accession>
<name>A0AAW0JJR1_QUESU</name>
<organism evidence="1 2">
    <name type="scientific">Quercus suber</name>
    <name type="common">Cork oak</name>
    <dbReference type="NCBI Taxonomy" id="58331"/>
    <lineage>
        <taxon>Eukaryota</taxon>
        <taxon>Viridiplantae</taxon>
        <taxon>Streptophyta</taxon>
        <taxon>Embryophyta</taxon>
        <taxon>Tracheophyta</taxon>
        <taxon>Spermatophyta</taxon>
        <taxon>Magnoliopsida</taxon>
        <taxon>eudicotyledons</taxon>
        <taxon>Gunneridae</taxon>
        <taxon>Pentapetalae</taxon>
        <taxon>rosids</taxon>
        <taxon>fabids</taxon>
        <taxon>Fagales</taxon>
        <taxon>Fagaceae</taxon>
        <taxon>Quercus</taxon>
    </lineage>
</organism>
<keyword evidence="2" id="KW-1185">Reference proteome</keyword>
<evidence type="ECO:0000313" key="1">
    <source>
        <dbReference type="EMBL" id="KAK7827238.1"/>
    </source>
</evidence>
<gene>
    <name evidence="1" type="ORF">CFP56_031298</name>
</gene>
<dbReference type="Proteomes" id="UP000237347">
    <property type="component" value="Unassembled WGS sequence"/>
</dbReference>
<sequence>MMTQISPVQTSTMNWYMVLSFHGSICESYCGRNNSYCYLDEANHLQCYDGRLPVRIRYKLQGDIICPCQ</sequence>
<comment type="caution">
    <text evidence="1">The sequence shown here is derived from an EMBL/GenBank/DDBJ whole genome shotgun (WGS) entry which is preliminary data.</text>
</comment>